<dbReference type="RefSeq" id="WP_021740734.1">
    <property type="nucleotide sequence ID" value="NZ_CABKSU010000120.1"/>
</dbReference>
<organism evidence="2 3">
    <name type="scientific">Eubacterium ramulus</name>
    <dbReference type="NCBI Taxonomy" id="39490"/>
    <lineage>
        <taxon>Bacteria</taxon>
        <taxon>Bacillati</taxon>
        <taxon>Bacillota</taxon>
        <taxon>Clostridia</taxon>
        <taxon>Eubacteriales</taxon>
        <taxon>Eubacteriaceae</taxon>
        <taxon>Eubacterium</taxon>
    </lineage>
</organism>
<feature type="transmembrane region" description="Helical" evidence="1">
    <location>
        <begin position="94"/>
        <end position="112"/>
    </location>
</feature>
<dbReference type="Pfam" id="PF09858">
    <property type="entry name" value="DUF2085"/>
    <property type="match status" value="1"/>
</dbReference>
<evidence type="ECO:0000313" key="3">
    <source>
        <dbReference type="Proteomes" id="UP000431304"/>
    </source>
</evidence>
<dbReference type="OrthoDB" id="9810176at2"/>
<dbReference type="AlphaFoldDB" id="A0A844E2I1"/>
<feature type="transmembrane region" description="Helical" evidence="1">
    <location>
        <begin position="36"/>
        <end position="58"/>
    </location>
</feature>
<protein>
    <submittedName>
        <fullName evidence="2">DUF2085 domain-containing protein</fullName>
    </submittedName>
</protein>
<dbReference type="Proteomes" id="UP000431304">
    <property type="component" value="Unassembled WGS sequence"/>
</dbReference>
<accession>A0A844E2I1</accession>
<keyword evidence="1" id="KW-1133">Transmembrane helix</keyword>
<keyword evidence="1" id="KW-0472">Membrane</keyword>
<dbReference type="EMBL" id="WKRA01000021">
    <property type="protein sequence ID" value="MSD16799.1"/>
    <property type="molecule type" value="Genomic_DNA"/>
</dbReference>
<gene>
    <name evidence="2" type="ORF">GKE72_12175</name>
</gene>
<keyword evidence="1" id="KW-0812">Transmembrane</keyword>
<evidence type="ECO:0000256" key="1">
    <source>
        <dbReference type="SAM" id="Phobius"/>
    </source>
</evidence>
<proteinExistence type="predicted"/>
<reference evidence="2 3" key="1">
    <citation type="journal article" date="2019" name="Nat. Med.">
        <title>A library of human gut bacterial isolates paired with longitudinal multiomics data enables mechanistic microbiome research.</title>
        <authorList>
            <person name="Poyet M."/>
            <person name="Groussin M."/>
            <person name="Gibbons S.M."/>
            <person name="Avila-Pacheco J."/>
            <person name="Jiang X."/>
            <person name="Kearney S.M."/>
            <person name="Perrotta A.R."/>
            <person name="Berdy B."/>
            <person name="Zhao S."/>
            <person name="Lieberman T.D."/>
            <person name="Swanson P.K."/>
            <person name="Smith M."/>
            <person name="Roesemann S."/>
            <person name="Alexander J.E."/>
            <person name="Rich S.A."/>
            <person name="Livny J."/>
            <person name="Vlamakis H."/>
            <person name="Clish C."/>
            <person name="Bullock K."/>
            <person name="Deik A."/>
            <person name="Scott J."/>
            <person name="Pierce K.A."/>
            <person name="Xavier R.J."/>
            <person name="Alm E.J."/>
        </authorList>
    </citation>
    <scope>NUCLEOTIDE SEQUENCE [LARGE SCALE GENOMIC DNA]</scope>
    <source>
        <strain evidence="2 3">BIOML-A3</strain>
    </source>
</reference>
<sequence>MNMKPIRYIKENFGKIPFCNEKPDTAPHLGKFCFPVCWRCFALITSILITYLVAHVWLNMIFPLWISFVMICPTVIDGIAQYIFGILSNNRRRCITGIISGIGITMTILHIPQYF</sequence>
<feature type="transmembrane region" description="Helical" evidence="1">
    <location>
        <begin position="64"/>
        <end position="87"/>
    </location>
</feature>
<name>A0A844E2I1_EUBRA</name>
<evidence type="ECO:0000313" key="2">
    <source>
        <dbReference type="EMBL" id="MSD16799.1"/>
    </source>
</evidence>
<dbReference type="InterPro" id="IPR019206">
    <property type="entry name" value="DUF2085_TM"/>
</dbReference>
<comment type="caution">
    <text evidence="2">The sequence shown here is derived from an EMBL/GenBank/DDBJ whole genome shotgun (WGS) entry which is preliminary data.</text>
</comment>